<dbReference type="InterPro" id="IPR004045">
    <property type="entry name" value="Glutathione_S-Trfase_N"/>
</dbReference>
<dbReference type="EC" id="2.5.1.18" evidence="2"/>
<dbReference type="InterPro" id="IPR036282">
    <property type="entry name" value="Glutathione-S-Trfase_C_sf"/>
</dbReference>
<dbReference type="Pfam" id="PF02798">
    <property type="entry name" value="GST_N"/>
    <property type="match status" value="1"/>
</dbReference>
<dbReference type="AlphaFoldDB" id="A0A160TV50"/>
<dbReference type="SFLD" id="SFLDS00019">
    <property type="entry name" value="Glutathione_Transferase_(cytos"/>
    <property type="match status" value="1"/>
</dbReference>
<organism evidence="2">
    <name type="scientific">hydrothermal vent metagenome</name>
    <dbReference type="NCBI Taxonomy" id="652676"/>
    <lineage>
        <taxon>unclassified sequences</taxon>
        <taxon>metagenomes</taxon>
        <taxon>ecological metagenomes</taxon>
    </lineage>
</organism>
<dbReference type="InterPro" id="IPR040079">
    <property type="entry name" value="Glutathione_S-Trfase"/>
</dbReference>
<dbReference type="GO" id="GO:0004364">
    <property type="term" value="F:glutathione transferase activity"/>
    <property type="evidence" value="ECO:0007669"/>
    <property type="project" value="UniProtKB-EC"/>
</dbReference>
<protein>
    <submittedName>
        <fullName evidence="2">Glutathione S-transferase</fullName>
        <ecNumber evidence="2">2.5.1.18</ecNumber>
    </submittedName>
</protein>
<feature type="domain" description="GST N-terminal" evidence="1">
    <location>
        <begin position="6"/>
        <end position="87"/>
    </location>
</feature>
<dbReference type="InterPro" id="IPR036249">
    <property type="entry name" value="Thioredoxin-like_sf"/>
</dbReference>
<accession>A0A160TV50</accession>
<keyword evidence="2" id="KW-0808">Transferase</keyword>
<dbReference type="PROSITE" id="PS50404">
    <property type="entry name" value="GST_NTER"/>
    <property type="match status" value="1"/>
</dbReference>
<reference evidence="2" key="1">
    <citation type="submission" date="2015-10" db="EMBL/GenBank/DDBJ databases">
        <authorList>
            <person name="Gilbert D.G."/>
        </authorList>
    </citation>
    <scope>NUCLEOTIDE SEQUENCE</scope>
</reference>
<dbReference type="EMBL" id="CZRL01000098">
    <property type="protein sequence ID" value="CUS53758.1"/>
    <property type="molecule type" value="Genomic_DNA"/>
</dbReference>
<dbReference type="SUPFAM" id="SSF52833">
    <property type="entry name" value="Thioredoxin-like"/>
    <property type="match status" value="1"/>
</dbReference>
<name>A0A160TV50_9ZZZZ</name>
<dbReference type="PANTHER" id="PTHR44051:SF8">
    <property type="entry name" value="GLUTATHIONE S-TRANSFERASE GSTA"/>
    <property type="match status" value="1"/>
</dbReference>
<dbReference type="SFLD" id="SFLDG00358">
    <property type="entry name" value="Main_(cytGST)"/>
    <property type="match status" value="1"/>
</dbReference>
<dbReference type="SFLD" id="SFLDG01150">
    <property type="entry name" value="Main.1:_Beta-like"/>
    <property type="match status" value="1"/>
</dbReference>
<evidence type="ECO:0000313" key="2">
    <source>
        <dbReference type="EMBL" id="CUS53758.1"/>
    </source>
</evidence>
<dbReference type="SUPFAM" id="SSF47616">
    <property type="entry name" value="GST C-terminal domain-like"/>
    <property type="match status" value="1"/>
</dbReference>
<dbReference type="Gene3D" id="3.40.30.10">
    <property type="entry name" value="Glutaredoxin"/>
    <property type="match status" value="1"/>
</dbReference>
<gene>
    <name evidence="2" type="ORF">MGWOODY_XGa2863</name>
</gene>
<dbReference type="PANTHER" id="PTHR44051">
    <property type="entry name" value="GLUTATHIONE S-TRANSFERASE-RELATED"/>
    <property type="match status" value="1"/>
</dbReference>
<dbReference type="CDD" id="cd03057">
    <property type="entry name" value="GST_N_Beta"/>
    <property type="match status" value="1"/>
</dbReference>
<dbReference type="Gene3D" id="1.20.1050.10">
    <property type="match status" value="1"/>
</dbReference>
<evidence type="ECO:0000259" key="1">
    <source>
        <dbReference type="PROSITE" id="PS50404"/>
    </source>
</evidence>
<sequence length="227" mass="25254">MTQEKQPMYTLYGSLGAASLTPQCVLEEAGAPYELIEVDISEDTERDPEYLKLNPHGRIPTLVFDDQVMIESAAISIYLADKHSQTQLSPPLDHPDRSRYLQWMVYLTNTLQEALLLKMYSSLYTDDPEGSAAVISRASSKLDTIMAFVEQSLGLTEGPFFLSSGLSTADIYLNMLGGWDPAIQVRILSSSTVANIPKNQRYINVERNYAEMLKRPGVAKTFAANGY</sequence>
<proteinExistence type="predicted"/>